<keyword evidence="3" id="KW-0813">Transport</keyword>
<dbReference type="Gene3D" id="3.10.105.10">
    <property type="entry name" value="Dipeptide-binding Protein, Domain 3"/>
    <property type="match status" value="1"/>
</dbReference>
<dbReference type="InterPro" id="IPR039424">
    <property type="entry name" value="SBP_5"/>
</dbReference>
<dbReference type="SUPFAM" id="SSF53850">
    <property type="entry name" value="Periplasmic binding protein-like II"/>
    <property type="match status" value="1"/>
</dbReference>
<dbReference type="NCBIfam" id="TIGR01409">
    <property type="entry name" value="TAT_signal_seq"/>
    <property type="match status" value="1"/>
</dbReference>
<dbReference type="PANTHER" id="PTHR30290">
    <property type="entry name" value="PERIPLASMIC BINDING COMPONENT OF ABC TRANSPORTER"/>
    <property type="match status" value="1"/>
</dbReference>
<dbReference type="EMBL" id="QZWZ01000067">
    <property type="protein sequence ID" value="RJT26727.1"/>
    <property type="molecule type" value="Genomic_DNA"/>
</dbReference>
<evidence type="ECO:0000313" key="6">
    <source>
        <dbReference type="EMBL" id="RJT26727.1"/>
    </source>
</evidence>
<evidence type="ECO:0000313" key="7">
    <source>
        <dbReference type="Proteomes" id="UP000272706"/>
    </source>
</evidence>
<dbReference type="PANTHER" id="PTHR30290:SF10">
    <property type="entry name" value="PERIPLASMIC OLIGOPEPTIDE-BINDING PROTEIN-RELATED"/>
    <property type="match status" value="1"/>
</dbReference>
<dbReference type="Proteomes" id="UP000272706">
    <property type="component" value="Unassembled WGS sequence"/>
</dbReference>
<feature type="domain" description="Solute-binding protein family 5" evidence="5">
    <location>
        <begin position="96"/>
        <end position="444"/>
    </location>
</feature>
<dbReference type="GO" id="GO:0043190">
    <property type="term" value="C:ATP-binding cassette (ABC) transporter complex"/>
    <property type="evidence" value="ECO:0007669"/>
    <property type="project" value="InterPro"/>
</dbReference>
<dbReference type="OrthoDB" id="9803988at2"/>
<dbReference type="InterPro" id="IPR030678">
    <property type="entry name" value="Peptide/Ni-bd"/>
</dbReference>
<name>A0A3A5JWK4_9HYPH</name>
<dbReference type="InterPro" id="IPR019546">
    <property type="entry name" value="TAT_signal_bac_arc"/>
</dbReference>
<comment type="caution">
    <text evidence="6">The sequence shown here is derived from an EMBL/GenBank/DDBJ whole genome shotgun (WGS) entry which is preliminary data.</text>
</comment>
<dbReference type="AlphaFoldDB" id="A0A3A5JWK4"/>
<accession>A0A3A5JWK4</accession>
<gene>
    <name evidence="6" type="ORF">D3227_36920</name>
</gene>
<comment type="similarity">
    <text evidence="2">Belongs to the bacterial solute-binding protein 5 family.</text>
</comment>
<dbReference type="Gene3D" id="3.40.190.10">
    <property type="entry name" value="Periplasmic binding protein-like II"/>
    <property type="match status" value="1"/>
</dbReference>
<reference evidence="6 7" key="1">
    <citation type="submission" date="2018-09" db="EMBL/GenBank/DDBJ databases">
        <title>Mesorhizobium carmichaelinearum sp. nov. isolated from Carmichaelinea spp. root nodules in New Zealand.</title>
        <authorList>
            <person name="De Meyer S.E."/>
        </authorList>
    </citation>
    <scope>NUCLEOTIDE SEQUENCE [LARGE SCALE GENOMIC DNA]</scope>
    <source>
        <strain evidence="6 7">ICMP19557</strain>
    </source>
</reference>
<dbReference type="GO" id="GO:0015833">
    <property type="term" value="P:peptide transport"/>
    <property type="evidence" value="ECO:0007669"/>
    <property type="project" value="TreeGrafter"/>
</dbReference>
<proteinExistence type="inferred from homology"/>
<dbReference type="Pfam" id="PF00496">
    <property type="entry name" value="SBP_bac_5"/>
    <property type="match status" value="1"/>
</dbReference>
<evidence type="ECO:0000256" key="4">
    <source>
        <dbReference type="ARBA" id="ARBA00022729"/>
    </source>
</evidence>
<organism evidence="6 7">
    <name type="scientific">Mesorhizobium waimense</name>
    <dbReference type="NCBI Taxonomy" id="1300307"/>
    <lineage>
        <taxon>Bacteria</taxon>
        <taxon>Pseudomonadati</taxon>
        <taxon>Pseudomonadota</taxon>
        <taxon>Alphaproteobacteria</taxon>
        <taxon>Hyphomicrobiales</taxon>
        <taxon>Phyllobacteriaceae</taxon>
        <taxon>Mesorhizobium</taxon>
    </lineage>
</organism>
<dbReference type="CDD" id="cd08503">
    <property type="entry name" value="PBP2_NikA_DppA_OppA_like_17"/>
    <property type="match status" value="1"/>
</dbReference>
<dbReference type="GO" id="GO:0030288">
    <property type="term" value="C:outer membrane-bounded periplasmic space"/>
    <property type="evidence" value="ECO:0007669"/>
    <property type="project" value="UniProtKB-ARBA"/>
</dbReference>
<sequence>MNNGRELSRMSTGINRRSVLKAAAAMGALTLSGTGQIFPAFAQEATPKRGGHFKIGMGLGSTADSIDPATWNNEYMAMLGNTVHGYLTEVGTDGHPVGGLAESWEATPDAKTWMFKLRQGVEFHNAKSLSADDVVASLNHHRGEGSASAAAFIANSIDQIRADGSGKVVITLKHGVADLPFLLSDYHLPIMPAKDGKADISGVGAGGYVLEKIDFGVKATATRFKNYWKSDAAWFDSVEALVILDATARTNALTTGQTHVLQRCSLATVHLLERNKNLQITSIAGPQHNTLPMFCDVAPFDNVDVRLALKYAIDRQQLLNTLLNGYGEVGNDHPIPSSDRFFAKELPQREFDPEKAKFHLNKAGLSNLKVSLSASNFAFEGAVDAALIYQQNAAKAGITIDVVREPNDGYYDNVWMKKPFCVAQWGGRATPDWMFSQVYAADAAWNDTHWKNPRFNSLLSTARAELDDSKRLEMYVEMQGLCRDDGGVIVPLFTKFVNALSKNVGHGKIGSNWDLDGFRCAERWWFTDV</sequence>
<keyword evidence="4" id="KW-0732">Signal</keyword>
<evidence type="ECO:0000256" key="3">
    <source>
        <dbReference type="ARBA" id="ARBA00022448"/>
    </source>
</evidence>
<comment type="subcellular location">
    <subcellularLocation>
        <location evidence="1">Periplasm</location>
    </subcellularLocation>
</comment>
<dbReference type="PIRSF" id="PIRSF002741">
    <property type="entry name" value="MppA"/>
    <property type="match status" value="1"/>
</dbReference>
<evidence type="ECO:0000259" key="5">
    <source>
        <dbReference type="Pfam" id="PF00496"/>
    </source>
</evidence>
<dbReference type="InterPro" id="IPR000914">
    <property type="entry name" value="SBP_5_dom"/>
</dbReference>
<evidence type="ECO:0000256" key="2">
    <source>
        <dbReference type="ARBA" id="ARBA00005695"/>
    </source>
</evidence>
<dbReference type="GO" id="GO:1904680">
    <property type="term" value="F:peptide transmembrane transporter activity"/>
    <property type="evidence" value="ECO:0007669"/>
    <property type="project" value="TreeGrafter"/>
</dbReference>
<dbReference type="PROSITE" id="PS51318">
    <property type="entry name" value="TAT"/>
    <property type="match status" value="1"/>
</dbReference>
<evidence type="ECO:0000256" key="1">
    <source>
        <dbReference type="ARBA" id="ARBA00004418"/>
    </source>
</evidence>
<protein>
    <submittedName>
        <fullName evidence="6">ABC transporter substrate-binding protein</fullName>
    </submittedName>
</protein>
<keyword evidence="7" id="KW-1185">Reference proteome</keyword>
<dbReference type="InterPro" id="IPR006311">
    <property type="entry name" value="TAT_signal"/>
</dbReference>
<dbReference type="Gene3D" id="3.90.76.10">
    <property type="entry name" value="Dipeptide-binding Protein, Domain 1"/>
    <property type="match status" value="1"/>
</dbReference>